<dbReference type="AlphaFoldDB" id="A0A9N7RKQ0"/>
<comment type="subcellular location">
    <subcellularLocation>
        <location evidence="1">Membrane</location>
        <topology evidence="1">Single-pass type I membrane protein</topology>
    </subcellularLocation>
</comment>
<dbReference type="PANTHER" id="PTHR47988">
    <property type="entry name" value="SOMATIC EMBRYOGENESIS RECEPTOR KINASE 1"/>
    <property type="match status" value="1"/>
</dbReference>
<dbReference type="GO" id="GO:0016020">
    <property type="term" value="C:membrane"/>
    <property type="evidence" value="ECO:0007669"/>
    <property type="project" value="UniProtKB-SubCell"/>
</dbReference>
<dbReference type="Pfam" id="PF00560">
    <property type="entry name" value="LRR_1"/>
    <property type="match status" value="2"/>
</dbReference>
<dbReference type="SUPFAM" id="SSF52058">
    <property type="entry name" value="L domain-like"/>
    <property type="match status" value="1"/>
</dbReference>
<dbReference type="Pfam" id="PF08263">
    <property type="entry name" value="LRRNT_2"/>
    <property type="match status" value="1"/>
</dbReference>
<keyword evidence="9" id="KW-0325">Glycoprotein</keyword>
<evidence type="ECO:0000256" key="5">
    <source>
        <dbReference type="ARBA" id="ARBA00022729"/>
    </source>
</evidence>
<evidence type="ECO:0000313" key="13">
    <source>
        <dbReference type="Proteomes" id="UP001153555"/>
    </source>
</evidence>
<dbReference type="InterPro" id="IPR032675">
    <property type="entry name" value="LRR_dom_sf"/>
</dbReference>
<keyword evidence="6" id="KW-0677">Repeat</keyword>
<accession>A0A9N7RKQ0</accession>
<keyword evidence="5 10" id="KW-0732">Signal</keyword>
<gene>
    <name evidence="12" type="ORF">SHERM_02621</name>
</gene>
<feature type="chain" id="PRO_5040342893" evidence="10">
    <location>
        <begin position="24"/>
        <end position="182"/>
    </location>
</feature>
<evidence type="ECO:0000256" key="4">
    <source>
        <dbReference type="ARBA" id="ARBA00022692"/>
    </source>
</evidence>
<dbReference type="FunFam" id="3.80.10.10:FF:000275">
    <property type="entry name" value="Leucine-rich repeat receptor-like protein kinase"/>
    <property type="match status" value="1"/>
</dbReference>
<evidence type="ECO:0000256" key="10">
    <source>
        <dbReference type="SAM" id="SignalP"/>
    </source>
</evidence>
<feature type="signal peptide" evidence="10">
    <location>
        <begin position="1"/>
        <end position="23"/>
    </location>
</feature>
<dbReference type="Gene3D" id="3.80.10.10">
    <property type="entry name" value="Ribonuclease Inhibitor"/>
    <property type="match status" value="1"/>
</dbReference>
<dbReference type="InterPro" id="IPR001611">
    <property type="entry name" value="Leu-rich_rpt"/>
</dbReference>
<evidence type="ECO:0000256" key="7">
    <source>
        <dbReference type="ARBA" id="ARBA00022989"/>
    </source>
</evidence>
<reference evidence="12" key="1">
    <citation type="submission" date="2019-12" db="EMBL/GenBank/DDBJ databases">
        <authorList>
            <person name="Scholes J."/>
        </authorList>
    </citation>
    <scope>NUCLEOTIDE SEQUENCE</scope>
</reference>
<dbReference type="EMBL" id="CACSLK010028053">
    <property type="protein sequence ID" value="CAA0834814.1"/>
    <property type="molecule type" value="Genomic_DNA"/>
</dbReference>
<evidence type="ECO:0000256" key="2">
    <source>
        <dbReference type="ARBA" id="ARBA00009592"/>
    </source>
</evidence>
<evidence type="ECO:0000256" key="8">
    <source>
        <dbReference type="ARBA" id="ARBA00023136"/>
    </source>
</evidence>
<evidence type="ECO:0000256" key="6">
    <source>
        <dbReference type="ARBA" id="ARBA00022737"/>
    </source>
</evidence>
<proteinExistence type="inferred from homology"/>
<dbReference type="Proteomes" id="UP001153555">
    <property type="component" value="Unassembled WGS sequence"/>
</dbReference>
<keyword evidence="4" id="KW-0812">Transmembrane</keyword>
<sequence length="182" mass="19607">MGRVNVLSLAVACFILTFRVINSNTEGDALYAFRLGLTDPLNMLQDWDSNSVNPCSWSGVACDSDNNIVIGIILTNYNLSGPLVPQLEQLKNLRTLDLHGNKINGSIVKELGQLTELVRLDLSDNALTGGIPTELEKLNKLEYIGLNDNAGLLGTVPKALACLPNLSPMNVNGTNLVMPICT</sequence>
<keyword evidence="7" id="KW-1133">Transmembrane helix</keyword>
<keyword evidence="13" id="KW-1185">Reference proteome</keyword>
<organism evidence="12 13">
    <name type="scientific">Striga hermonthica</name>
    <name type="common">Purple witchweed</name>
    <name type="synonym">Buchnera hermonthica</name>
    <dbReference type="NCBI Taxonomy" id="68872"/>
    <lineage>
        <taxon>Eukaryota</taxon>
        <taxon>Viridiplantae</taxon>
        <taxon>Streptophyta</taxon>
        <taxon>Embryophyta</taxon>
        <taxon>Tracheophyta</taxon>
        <taxon>Spermatophyta</taxon>
        <taxon>Magnoliopsida</taxon>
        <taxon>eudicotyledons</taxon>
        <taxon>Gunneridae</taxon>
        <taxon>Pentapetalae</taxon>
        <taxon>asterids</taxon>
        <taxon>lamiids</taxon>
        <taxon>Lamiales</taxon>
        <taxon>Orobanchaceae</taxon>
        <taxon>Buchnereae</taxon>
        <taxon>Striga</taxon>
    </lineage>
</organism>
<comment type="similarity">
    <text evidence="2">Belongs to the RLP family.</text>
</comment>
<protein>
    <submittedName>
        <fullName evidence="12">Leucine-rich repeat (LRR) family protein</fullName>
    </submittedName>
</protein>
<feature type="domain" description="Leucine-rich repeat-containing N-terminal plant-type" evidence="11">
    <location>
        <begin position="24"/>
        <end position="63"/>
    </location>
</feature>
<evidence type="ECO:0000256" key="1">
    <source>
        <dbReference type="ARBA" id="ARBA00004479"/>
    </source>
</evidence>
<evidence type="ECO:0000313" key="12">
    <source>
        <dbReference type="EMBL" id="CAA0834814.1"/>
    </source>
</evidence>
<evidence type="ECO:0000259" key="11">
    <source>
        <dbReference type="Pfam" id="PF08263"/>
    </source>
</evidence>
<comment type="caution">
    <text evidence="12">The sequence shown here is derived from an EMBL/GenBank/DDBJ whole genome shotgun (WGS) entry which is preliminary data.</text>
</comment>
<evidence type="ECO:0000256" key="3">
    <source>
        <dbReference type="ARBA" id="ARBA00022614"/>
    </source>
</evidence>
<evidence type="ECO:0000256" key="9">
    <source>
        <dbReference type="ARBA" id="ARBA00023180"/>
    </source>
</evidence>
<name>A0A9N7RKQ0_STRHE</name>
<keyword evidence="3" id="KW-0433">Leucine-rich repeat</keyword>
<keyword evidence="8" id="KW-0472">Membrane</keyword>
<dbReference type="InterPro" id="IPR013210">
    <property type="entry name" value="LRR_N_plant-typ"/>
</dbReference>
<dbReference type="OrthoDB" id="1425900at2759"/>